<evidence type="ECO:0000256" key="5">
    <source>
        <dbReference type="SAM" id="Coils"/>
    </source>
</evidence>
<accession>A0A4P9VXW9</accession>
<evidence type="ECO:0000256" key="3">
    <source>
        <dbReference type="ARBA" id="ARBA00023054"/>
    </source>
</evidence>
<feature type="coiled-coil region" evidence="5">
    <location>
        <begin position="106"/>
        <end position="158"/>
    </location>
</feature>
<dbReference type="InterPro" id="IPR027417">
    <property type="entry name" value="P-loop_NTPase"/>
</dbReference>
<evidence type="ECO:0000259" key="7">
    <source>
        <dbReference type="PROSITE" id="PS50067"/>
    </source>
</evidence>
<dbReference type="InterPro" id="IPR001752">
    <property type="entry name" value="Kinesin_motor_dom"/>
</dbReference>
<evidence type="ECO:0000313" key="8">
    <source>
        <dbReference type="EMBL" id="RKO83150.1"/>
    </source>
</evidence>
<dbReference type="SUPFAM" id="SSF52540">
    <property type="entry name" value="P-loop containing nucleoside triphosphate hydrolases"/>
    <property type="match status" value="1"/>
</dbReference>
<feature type="binding site" evidence="4">
    <location>
        <begin position="361"/>
        <end position="368"/>
    </location>
    <ligand>
        <name>ATP</name>
        <dbReference type="ChEBI" id="CHEBI:30616"/>
    </ligand>
</feature>
<feature type="domain" description="Kinesin motor" evidence="7">
    <location>
        <begin position="274"/>
        <end position="370"/>
    </location>
</feature>
<dbReference type="EMBL" id="ML001597">
    <property type="protein sequence ID" value="RKO83150.1"/>
    <property type="molecule type" value="Genomic_DNA"/>
</dbReference>
<keyword evidence="4" id="KW-0547">Nucleotide-binding</keyword>
<dbReference type="GO" id="GO:0007018">
    <property type="term" value="P:microtubule-based movement"/>
    <property type="evidence" value="ECO:0007669"/>
    <property type="project" value="InterPro"/>
</dbReference>
<protein>
    <recommendedName>
        <fullName evidence="7">Kinesin motor domain-containing protein</fullName>
    </recommendedName>
</protein>
<dbReference type="InterPro" id="IPR027640">
    <property type="entry name" value="Kinesin-like_fam"/>
</dbReference>
<dbReference type="GO" id="GO:0005524">
    <property type="term" value="F:ATP binding"/>
    <property type="evidence" value="ECO:0007669"/>
    <property type="project" value="UniProtKB-UniRule"/>
</dbReference>
<evidence type="ECO:0000256" key="1">
    <source>
        <dbReference type="ARBA" id="ARBA00022553"/>
    </source>
</evidence>
<dbReference type="Pfam" id="PF00225">
    <property type="entry name" value="Kinesin"/>
    <property type="match status" value="1"/>
</dbReference>
<dbReference type="Proteomes" id="UP000269721">
    <property type="component" value="Unassembled WGS sequence"/>
</dbReference>
<comment type="similarity">
    <text evidence="4">Belongs to the TRAFAC class myosin-kinesin ATPase superfamily. Kinesin family.</text>
</comment>
<sequence>VRAEVEQAQAGAERVRQNPKPTPSDDEFPDYRYGDVGSHFYNIPGEVGGPYWVQDDDEEESMNDLCRWFSAWLIPHFWRDMGWVWSASEIEARLSPPSPTATELRIEALQKTVLDADEQKRTLEHNYLNGQRATDARIAQLTANVQNASHALQATNKELPLVVSASNERRLAHEHTIAQLNVTRAEALLELIDLDGDDEETDTSEEETGSECGTPPPTLPPQVARREREGHSLDMMANKVALANTDIGAQCWSPLVPTAGEARPQASNMSKSKHVKVIIRTRPTSEFAQDIIKFAPDNKGVHVHIPKNEDGGYINNQQEDWDFRFDNILHNASQETIYEECGAPIVKSLLEGFNGTIMAYGQTGAGKTFT</sequence>
<evidence type="ECO:0000256" key="4">
    <source>
        <dbReference type="PROSITE-ProRule" id="PRU00283"/>
    </source>
</evidence>
<keyword evidence="4" id="KW-0067">ATP-binding</keyword>
<feature type="region of interest" description="Disordered" evidence="6">
    <location>
        <begin position="198"/>
        <end position="228"/>
    </location>
</feature>
<reference evidence="9" key="1">
    <citation type="journal article" date="2018" name="Nat. Microbiol.">
        <title>Leveraging single-cell genomics to expand the fungal tree of life.</title>
        <authorList>
            <person name="Ahrendt S.R."/>
            <person name="Quandt C.A."/>
            <person name="Ciobanu D."/>
            <person name="Clum A."/>
            <person name="Salamov A."/>
            <person name="Andreopoulos B."/>
            <person name="Cheng J.F."/>
            <person name="Woyke T."/>
            <person name="Pelin A."/>
            <person name="Henrissat B."/>
            <person name="Reynolds N.K."/>
            <person name="Benny G.L."/>
            <person name="Smith M.E."/>
            <person name="James T.Y."/>
            <person name="Grigoriev I.V."/>
        </authorList>
    </citation>
    <scope>NUCLEOTIDE SEQUENCE [LARGE SCALE GENOMIC DNA]</scope>
</reference>
<dbReference type="OrthoDB" id="3176171at2759"/>
<evidence type="ECO:0000256" key="6">
    <source>
        <dbReference type="SAM" id="MobiDB-lite"/>
    </source>
</evidence>
<dbReference type="AlphaFoldDB" id="A0A4P9VXW9"/>
<keyword evidence="3 5" id="KW-0175">Coiled coil</keyword>
<name>A0A4P9VXW9_9FUNG</name>
<dbReference type="GO" id="GO:0005874">
    <property type="term" value="C:microtubule"/>
    <property type="evidence" value="ECO:0007669"/>
    <property type="project" value="UniProtKB-KW"/>
</dbReference>
<dbReference type="InterPro" id="IPR036961">
    <property type="entry name" value="Kinesin_motor_dom_sf"/>
</dbReference>
<feature type="non-terminal residue" evidence="8">
    <location>
        <position position="1"/>
    </location>
</feature>
<organism evidence="8 9">
    <name type="scientific">Blyttiomyces helicus</name>
    <dbReference type="NCBI Taxonomy" id="388810"/>
    <lineage>
        <taxon>Eukaryota</taxon>
        <taxon>Fungi</taxon>
        <taxon>Fungi incertae sedis</taxon>
        <taxon>Chytridiomycota</taxon>
        <taxon>Chytridiomycota incertae sedis</taxon>
        <taxon>Chytridiomycetes</taxon>
        <taxon>Chytridiomycetes incertae sedis</taxon>
        <taxon>Blyttiomyces</taxon>
    </lineage>
</organism>
<dbReference type="GO" id="GO:0008017">
    <property type="term" value="F:microtubule binding"/>
    <property type="evidence" value="ECO:0007669"/>
    <property type="project" value="InterPro"/>
</dbReference>
<evidence type="ECO:0000256" key="2">
    <source>
        <dbReference type="ARBA" id="ARBA00022701"/>
    </source>
</evidence>
<feature type="non-terminal residue" evidence="8">
    <location>
        <position position="370"/>
    </location>
</feature>
<dbReference type="Gene3D" id="3.40.850.10">
    <property type="entry name" value="Kinesin motor domain"/>
    <property type="match status" value="1"/>
</dbReference>
<dbReference type="PROSITE" id="PS50067">
    <property type="entry name" value="KINESIN_MOTOR_2"/>
    <property type="match status" value="1"/>
</dbReference>
<evidence type="ECO:0000313" key="9">
    <source>
        <dbReference type="Proteomes" id="UP000269721"/>
    </source>
</evidence>
<feature type="compositionally biased region" description="Acidic residues" evidence="6">
    <location>
        <begin position="198"/>
        <end position="209"/>
    </location>
</feature>
<dbReference type="PANTHER" id="PTHR47968:SF62">
    <property type="entry name" value="KINESIN FAMILY MEMBER 5A"/>
    <property type="match status" value="1"/>
</dbReference>
<dbReference type="PANTHER" id="PTHR47968">
    <property type="entry name" value="CENTROMERE PROTEIN E"/>
    <property type="match status" value="1"/>
</dbReference>
<feature type="region of interest" description="Disordered" evidence="6">
    <location>
        <begin position="1"/>
        <end position="29"/>
    </location>
</feature>
<proteinExistence type="inferred from homology"/>
<gene>
    <name evidence="8" type="ORF">BDK51DRAFT_26073</name>
</gene>
<keyword evidence="2" id="KW-0493">Microtubule</keyword>
<dbReference type="GO" id="GO:0003777">
    <property type="term" value="F:microtubule motor activity"/>
    <property type="evidence" value="ECO:0007669"/>
    <property type="project" value="InterPro"/>
</dbReference>
<keyword evidence="9" id="KW-1185">Reference proteome</keyword>
<keyword evidence="4" id="KW-0505">Motor protein</keyword>
<keyword evidence="1" id="KW-0597">Phosphoprotein</keyword>